<keyword evidence="6" id="KW-0408">Iron</keyword>
<evidence type="ECO:0000313" key="10">
    <source>
        <dbReference type="EMBL" id="THW99791.1"/>
    </source>
</evidence>
<proteinExistence type="inferred from homology"/>
<reference evidence="10" key="1">
    <citation type="submission" date="2018-10" db="EMBL/GenBank/DDBJ databases">
        <title>Fifty Aureobasidium pullulans genomes reveal a recombining polyextremotolerant generalist.</title>
        <authorList>
            <person name="Gostincar C."/>
            <person name="Turk M."/>
            <person name="Zajc J."/>
            <person name="Gunde-Cimerman N."/>
        </authorList>
    </citation>
    <scope>NUCLEOTIDE SEQUENCE [LARGE SCALE GENOMIC DNA]</scope>
    <source>
        <strain evidence="10">EXF-10085</strain>
    </source>
</reference>
<feature type="domain" description="Heme haloperoxidase family profile" evidence="9">
    <location>
        <begin position="112"/>
        <end position="359"/>
    </location>
</feature>
<feature type="signal peptide" evidence="8">
    <location>
        <begin position="1"/>
        <end position="17"/>
    </location>
</feature>
<evidence type="ECO:0000256" key="7">
    <source>
        <dbReference type="ARBA" id="ARBA00025795"/>
    </source>
</evidence>
<evidence type="ECO:0000256" key="3">
    <source>
        <dbReference type="ARBA" id="ARBA00022617"/>
    </source>
</evidence>
<dbReference type="SUPFAM" id="SSF47571">
    <property type="entry name" value="Cloroperoxidase"/>
    <property type="match status" value="1"/>
</dbReference>
<evidence type="ECO:0000256" key="4">
    <source>
        <dbReference type="ARBA" id="ARBA00022723"/>
    </source>
</evidence>
<keyword evidence="8" id="KW-0732">Signal</keyword>
<keyword evidence="4" id="KW-0479">Metal-binding</keyword>
<evidence type="ECO:0000256" key="2">
    <source>
        <dbReference type="ARBA" id="ARBA00022559"/>
    </source>
</evidence>
<dbReference type="GO" id="GO:0046872">
    <property type="term" value="F:metal ion binding"/>
    <property type="evidence" value="ECO:0007669"/>
    <property type="project" value="UniProtKB-KW"/>
</dbReference>
<gene>
    <name evidence="10" type="ORF">D6D13_09911</name>
</gene>
<comment type="cofactor">
    <cofactor evidence="1">
        <name>heme b</name>
        <dbReference type="ChEBI" id="CHEBI:60344"/>
    </cofactor>
</comment>
<dbReference type="InterPro" id="IPR036851">
    <property type="entry name" value="Chloroperoxidase-like_sf"/>
</dbReference>
<evidence type="ECO:0000256" key="5">
    <source>
        <dbReference type="ARBA" id="ARBA00023002"/>
    </source>
</evidence>
<dbReference type="Pfam" id="PF01328">
    <property type="entry name" value="Peroxidase_2"/>
    <property type="match status" value="1"/>
</dbReference>
<dbReference type="GO" id="GO:0004601">
    <property type="term" value="F:peroxidase activity"/>
    <property type="evidence" value="ECO:0007669"/>
    <property type="project" value="UniProtKB-KW"/>
</dbReference>
<dbReference type="PROSITE" id="PS51405">
    <property type="entry name" value="HEME_HALOPEROXIDASE"/>
    <property type="match status" value="1"/>
</dbReference>
<name>A0A4S9C0F6_AURPU</name>
<dbReference type="PANTHER" id="PTHR33577:SF1">
    <property type="entry name" value="HEME HALOPEROXIDASE FAMILY PROFILE DOMAIN-CONTAINING PROTEIN"/>
    <property type="match status" value="1"/>
</dbReference>
<protein>
    <submittedName>
        <fullName evidence="10">Cloroperoxidase</fullName>
    </submittedName>
</protein>
<keyword evidence="2 10" id="KW-0575">Peroxidase</keyword>
<organism evidence="10">
    <name type="scientific">Aureobasidium pullulans</name>
    <name type="common">Black yeast</name>
    <name type="synonym">Pullularia pullulans</name>
    <dbReference type="NCBI Taxonomy" id="5580"/>
    <lineage>
        <taxon>Eukaryota</taxon>
        <taxon>Fungi</taxon>
        <taxon>Dikarya</taxon>
        <taxon>Ascomycota</taxon>
        <taxon>Pezizomycotina</taxon>
        <taxon>Dothideomycetes</taxon>
        <taxon>Dothideomycetidae</taxon>
        <taxon>Dothideales</taxon>
        <taxon>Saccotheciaceae</taxon>
        <taxon>Aureobasidium</taxon>
    </lineage>
</organism>
<accession>A0A4S9C0F6</accession>
<evidence type="ECO:0000259" key="9">
    <source>
        <dbReference type="PROSITE" id="PS51405"/>
    </source>
</evidence>
<comment type="similarity">
    <text evidence="7">Belongs to the chloroperoxidase family.</text>
</comment>
<evidence type="ECO:0000256" key="1">
    <source>
        <dbReference type="ARBA" id="ARBA00001970"/>
    </source>
</evidence>
<comment type="caution">
    <text evidence="10">The sequence shown here is derived from an EMBL/GenBank/DDBJ whole genome shotgun (WGS) entry which is preliminary data.</text>
</comment>
<evidence type="ECO:0000256" key="6">
    <source>
        <dbReference type="ARBA" id="ARBA00023004"/>
    </source>
</evidence>
<dbReference type="EMBL" id="QZAS01000068">
    <property type="protein sequence ID" value="THW99791.1"/>
    <property type="molecule type" value="Genomic_DNA"/>
</dbReference>
<keyword evidence="5" id="KW-0560">Oxidoreductase</keyword>
<dbReference type="InterPro" id="IPR000028">
    <property type="entry name" value="Chloroperoxidase"/>
</dbReference>
<dbReference type="AlphaFoldDB" id="A0A4S9C0F6"/>
<keyword evidence="3" id="KW-0349">Heme</keyword>
<evidence type="ECO:0000256" key="8">
    <source>
        <dbReference type="SAM" id="SignalP"/>
    </source>
</evidence>
<sequence>MKLTAVFFLSLITESVSFPWLHRDFAENAKRGLDIVKKDPELVSLLKSIYQDQLQERDDFFAAMADYTGSCGDTEAEFEPILEKRTTANCLPHTLPDFLPSNITGLKKFPEAAYPYKDPAPSDQRGPCPGMNTLANHGYIPRNGITTVAQTVVAAARVFNMGADLTTFLAGGSVLFAGDIPTMRYSIGGADKRTNSAGALGSALGTETGLSGHLRFKEGDASGTRCDFYLCDGDNHNMNGSIFKDIQDKAKTYGGGQYNVKALIHHSAAQYQNSRNNNPNFYFLPPSSALTIGATYFTAGFFSNGTIGYGGVANEASIASFDGAYFNTNGTVSYQPEQIPPQGWYRRGFPMFLSEGIDGIITLYTGVAAILGQPDLFGANTGTAGDFNGQQSLASFAGSGNYGGTTVNGTICALEGALYGDFVSEFSNVLSTAVGALNTVTSLFGQYGCPVPSGAPAAQGATTFPGYPKPSPCTLNRMQNGLDQCAPDTNTYDRFNSKSVPFCLNSPSKVAASSNPLPVPGIF</sequence>
<dbReference type="PANTHER" id="PTHR33577">
    <property type="entry name" value="STERIGMATOCYSTIN BIOSYNTHESIS PEROXIDASE STCC-RELATED"/>
    <property type="match status" value="1"/>
</dbReference>
<feature type="chain" id="PRO_5020894419" evidence="8">
    <location>
        <begin position="18"/>
        <end position="523"/>
    </location>
</feature>
<dbReference type="Gene3D" id="1.10.489.10">
    <property type="entry name" value="Chloroperoxidase-like"/>
    <property type="match status" value="1"/>
</dbReference>